<keyword evidence="7" id="KW-1185">Reference proteome</keyword>
<evidence type="ECO:0000256" key="3">
    <source>
        <dbReference type="ARBA" id="ARBA00022989"/>
    </source>
</evidence>
<feature type="transmembrane region" description="Helical" evidence="5">
    <location>
        <begin position="49"/>
        <end position="66"/>
    </location>
</feature>
<dbReference type="OrthoDB" id="434972at2759"/>
<dbReference type="InterPro" id="IPR044878">
    <property type="entry name" value="UbiA_sf"/>
</dbReference>
<keyword evidence="4 5" id="KW-0472">Membrane</keyword>
<dbReference type="Gene3D" id="1.10.357.140">
    <property type="entry name" value="UbiA prenyltransferase"/>
    <property type="match status" value="1"/>
</dbReference>
<accession>A0A9P5PV91</accession>
<proteinExistence type="predicted"/>
<comment type="caution">
    <text evidence="6">The sequence shown here is derived from an EMBL/GenBank/DDBJ whole genome shotgun (WGS) entry which is preliminary data.</text>
</comment>
<evidence type="ECO:0000256" key="5">
    <source>
        <dbReference type="SAM" id="Phobius"/>
    </source>
</evidence>
<dbReference type="InterPro" id="IPR050475">
    <property type="entry name" value="Prenyltransferase_related"/>
</dbReference>
<keyword evidence="2 5" id="KW-0812">Transmembrane</keyword>
<dbReference type="Pfam" id="PF01040">
    <property type="entry name" value="UbiA"/>
    <property type="match status" value="1"/>
</dbReference>
<dbReference type="EMBL" id="JADNRY010000020">
    <property type="protein sequence ID" value="KAF9073086.1"/>
    <property type="molecule type" value="Genomic_DNA"/>
</dbReference>
<dbReference type="AlphaFoldDB" id="A0A9P5PV91"/>
<sequence>MAASLLNALIHEVDVFLKFSWRDWSVTLIPGLIFSLGAMRTLPSSSRIFQSYLLLIVWLTPYVYWFNLWNQITGIEEDRIDKPDRPIPSGKVTVVGAKIRWAVALTVFLSVAAYEPTLRPQTICWVLTSVMHCATPLGNHWFGKNCIAMTTGAWALLGGSWKAIAPLTPRTEHFILAVSLWAGLLTSIQDLRDMKGDAAIGRKTLPLVLGSSRCRRIITFFLIPASLLVLWGSGILSIAPASLIVVHAFLGYRIMNDKGSYHDHKTYMIYTYTFCLILAFTALEGLDWSKSVHTIVKLMLPDRAITQFL</sequence>
<feature type="transmembrane region" description="Helical" evidence="5">
    <location>
        <begin position="267"/>
        <end position="283"/>
    </location>
</feature>
<dbReference type="GO" id="GO:0016020">
    <property type="term" value="C:membrane"/>
    <property type="evidence" value="ECO:0007669"/>
    <property type="project" value="UniProtKB-SubCell"/>
</dbReference>
<dbReference type="Gene3D" id="1.20.120.1780">
    <property type="entry name" value="UbiA prenyltransferase"/>
    <property type="match status" value="1"/>
</dbReference>
<protein>
    <submittedName>
        <fullName evidence="6">UbiA prenyltransferase family-domain-containing protein</fullName>
    </submittedName>
</protein>
<reference evidence="6" key="1">
    <citation type="submission" date="2020-11" db="EMBL/GenBank/DDBJ databases">
        <authorList>
            <consortium name="DOE Joint Genome Institute"/>
            <person name="Ahrendt S."/>
            <person name="Riley R."/>
            <person name="Andreopoulos W."/>
            <person name="Labutti K."/>
            <person name="Pangilinan J."/>
            <person name="Ruiz-Duenas F.J."/>
            <person name="Barrasa J.M."/>
            <person name="Sanchez-Garcia M."/>
            <person name="Camarero S."/>
            <person name="Miyauchi S."/>
            <person name="Serrano A."/>
            <person name="Linde D."/>
            <person name="Babiker R."/>
            <person name="Drula E."/>
            <person name="Ayuso-Fernandez I."/>
            <person name="Pacheco R."/>
            <person name="Padilla G."/>
            <person name="Ferreira P."/>
            <person name="Barriuso J."/>
            <person name="Kellner H."/>
            <person name="Castanera R."/>
            <person name="Alfaro M."/>
            <person name="Ramirez L."/>
            <person name="Pisabarro A.G."/>
            <person name="Kuo A."/>
            <person name="Tritt A."/>
            <person name="Lipzen A."/>
            <person name="He G."/>
            <person name="Yan M."/>
            <person name="Ng V."/>
            <person name="Cullen D."/>
            <person name="Martin F."/>
            <person name="Rosso M.-N."/>
            <person name="Henrissat B."/>
            <person name="Hibbett D."/>
            <person name="Martinez A.T."/>
            <person name="Grigoriev I.V."/>
        </authorList>
    </citation>
    <scope>NUCLEOTIDE SEQUENCE</scope>
    <source>
        <strain evidence="6">AH 40177</strain>
    </source>
</reference>
<evidence type="ECO:0000313" key="6">
    <source>
        <dbReference type="EMBL" id="KAF9073086.1"/>
    </source>
</evidence>
<evidence type="ECO:0000256" key="2">
    <source>
        <dbReference type="ARBA" id="ARBA00022692"/>
    </source>
</evidence>
<keyword evidence="3 5" id="KW-1133">Transmembrane helix</keyword>
<comment type="subcellular location">
    <subcellularLocation>
        <location evidence="1">Membrane</location>
        <topology evidence="1">Multi-pass membrane protein</topology>
    </subcellularLocation>
</comment>
<gene>
    <name evidence="6" type="ORF">BDP27DRAFT_1417545</name>
</gene>
<organism evidence="6 7">
    <name type="scientific">Rhodocollybia butyracea</name>
    <dbReference type="NCBI Taxonomy" id="206335"/>
    <lineage>
        <taxon>Eukaryota</taxon>
        <taxon>Fungi</taxon>
        <taxon>Dikarya</taxon>
        <taxon>Basidiomycota</taxon>
        <taxon>Agaricomycotina</taxon>
        <taxon>Agaricomycetes</taxon>
        <taxon>Agaricomycetidae</taxon>
        <taxon>Agaricales</taxon>
        <taxon>Marasmiineae</taxon>
        <taxon>Omphalotaceae</taxon>
        <taxon>Rhodocollybia</taxon>
    </lineage>
</organism>
<evidence type="ECO:0000256" key="4">
    <source>
        <dbReference type="ARBA" id="ARBA00023136"/>
    </source>
</evidence>
<evidence type="ECO:0000256" key="1">
    <source>
        <dbReference type="ARBA" id="ARBA00004141"/>
    </source>
</evidence>
<feature type="transmembrane region" description="Helical" evidence="5">
    <location>
        <begin position="213"/>
        <end position="231"/>
    </location>
</feature>
<dbReference type="Proteomes" id="UP000772434">
    <property type="component" value="Unassembled WGS sequence"/>
</dbReference>
<dbReference type="PANTHER" id="PTHR42723:SF1">
    <property type="entry name" value="CHLOROPHYLL SYNTHASE, CHLOROPLASTIC"/>
    <property type="match status" value="1"/>
</dbReference>
<dbReference type="PANTHER" id="PTHR42723">
    <property type="entry name" value="CHLOROPHYLL SYNTHASE"/>
    <property type="match status" value="1"/>
</dbReference>
<name>A0A9P5PV91_9AGAR</name>
<dbReference type="InterPro" id="IPR000537">
    <property type="entry name" value="UbiA_prenyltransferase"/>
</dbReference>
<evidence type="ECO:0000313" key="7">
    <source>
        <dbReference type="Proteomes" id="UP000772434"/>
    </source>
</evidence>
<dbReference type="GO" id="GO:0016765">
    <property type="term" value="F:transferase activity, transferring alkyl or aryl (other than methyl) groups"/>
    <property type="evidence" value="ECO:0007669"/>
    <property type="project" value="InterPro"/>
</dbReference>